<dbReference type="KEGG" id="aab:A4R43_06065"/>
<gene>
    <name evidence="5" type="ORF">A4R43_06065</name>
</gene>
<feature type="compositionally biased region" description="Basic and acidic residues" evidence="3">
    <location>
        <begin position="30"/>
        <end position="43"/>
    </location>
</feature>
<dbReference type="PANTHER" id="PTHR43142:SF1">
    <property type="entry name" value="CARBOXYLIC ESTER HYDROLASE"/>
    <property type="match status" value="1"/>
</dbReference>
<evidence type="ECO:0000313" key="5">
    <source>
        <dbReference type="EMBL" id="AXB42150.1"/>
    </source>
</evidence>
<evidence type="ECO:0000256" key="2">
    <source>
        <dbReference type="ARBA" id="ARBA00022801"/>
    </source>
</evidence>
<organism evidence="5 6">
    <name type="scientific">Amycolatopsis albispora</name>
    <dbReference type="NCBI Taxonomy" id="1804986"/>
    <lineage>
        <taxon>Bacteria</taxon>
        <taxon>Bacillati</taxon>
        <taxon>Actinomycetota</taxon>
        <taxon>Actinomycetes</taxon>
        <taxon>Pseudonocardiales</taxon>
        <taxon>Pseudonocardiaceae</taxon>
        <taxon>Amycolatopsis</taxon>
    </lineage>
</organism>
<dbReference type="RefSeq" id="WP_113691423.1">
    <property type="nucleotide sequence ID" value="NZ_CP015163.1"/>
</dbReference>
<comment type="similarity">
    <text evidence="1">Belongs to the type-B carboxylesterase/lipase family.</text>
</comment>
<evidence type="ECO:0000256" key="3">
    <source>
        <dbReference type="SAM" id="MobiDB-lite"/>
    </source>
</evidence>
<dbReference type="EMBL" id="CP015163">
    <property type="protein sequence ID" value="AXB42150.1"/>
    <property type="molecule type" value="Genomic_DNA"/>
</dbReference>
<protein>
    <submittedName>
        <fullName evidence="5">Para-nitrobenzyl esterase</fullName>
    </submittedName>
</protein>
<proteinExistence type="inferred from homology"/>
<dbReference type="InterPro" id="IPR029058">
    <property type="entry name" value="AB_hydrolase_fold"/>
</dbReference>
<dbReference type="OrthoDB" id="4308422at2"/>
<dbReference type="PANTHER" id="PTHR43142">
    <property type="entry name" value="CARBOXYLIC ESTER HYDROLASE"/>
    <property type="match status" value="1"/>
</dbReference>
<dbReference type="GO" id="GO:0016787">
    <property type="term" value="F:hydrolase activity"/>
    <property type="evidence" value="ECO:0007669"/>
    <property type="project" value="UniProtKB-KW"/>
</dbReference>
<name>A0A344L276_9PSEU</name>
<keyword evidence="6" id="KW-1185">Reference proteome</keyword>
<dbReference type="Proteomes" id="UP000250434">
    <property type="component" value="Chromosome"/>
</dbReference>
<dbReference type="SUPFAM" id="SSF53474">
    <property type="entry name" value="alpha/beta-Hydrolases"/>
    <property type="match status" value="1"/>
</dbReference>
<accession>A0A344L276</accession>
<feature type="domain" description="Carboxylesterase type B" evidence="4">
    <location>
        <begin position="3"/>
        <end position="263"/>
    </location>
</feature>
<keyword evidence="2" id="KW-0378">Hydrolase</keyword>
<dbReference type="AlphaFoldDB" id="A0A344L276"/>
<feature type="region of interest" description="Disordered" evidence="3">
    <location>
        <begin position="22"/>
        <end position="43"/>
    </location>
</feature>
<evidence type="ECO:0000256" key="1">
    <source>
        <dbReference type="ARBA" id="ARBA00005964"/>
    </source>
</evidence>
<dbReference type="Gene3D" id="3.40.50.1820">
    <property type="entry name" value="alpha/beta hydrolase"/>
    <property type="match status" value="2"/>
</dbReference>
<dbReference type="Pfam" id="PF00135">
    <property type="entry name" value="COesterase"/>
    <property type="match status" value="1"/>
</dbReference>
<evidence type="ECO:0000313" key="6">
    <source>
        <dbReference type="Proteomes" id="UP000250434"/>
    </source>
</evidence>
<evidence type="ECO:0000259" key="4">
    <source>
        <dbReference type="Pfam" id="PF00135"/>
    </source>
</evidence>
<dbReference type="InterPro" id="IPR002018">
    <property type="entry name" value="CarbesteraseB"/>
</dbReference>
<reference evidence="5 6" key="1">
    <citation type="submission" date="2016-04" db="EMBL/GenBank/DDBJ databases">
        <title>Complete genome sequence and analysis of deep-sea sediment isolate, Amycolatopsis sp. WP1.</title>
        <authorList>
            <person name="Wang H."/>
            <person name="Chen S."/>
            <person name="Wu Q."/>
        </authorList>
    </citation>
    <scope>NUCLEOTIDE SEQUENCE [LARGE SCALE GENOMIC DNA]</scope>
    <source>
        <strain evidence="5 6">WP1</strain>
    </source>
</reference>
<sequence>MAVKVFRNISYAAPPVGARRFAAPEPVDGAPREHGPSAPAPERRFPVDLSPVIGAGWVRGDDYLTVNVTTPSTTGSAPVLVFVHGGGFISGTGQAPLYDGTAFARDGVVLVTLNYRLGAPGWLDLPGAPRNRGLLDVVAALRWVRAHIAEYGGDPDQVTVSGQSAGAMIVGALLVTPEARGLFRRAISQSGGLSTMTGAQAAETTRALADRLGIEPTVEAFAGIPDERLVAALTQVPGGTRLTPLGVVLDEVPAAHPVDVLAGTNTEESRLYQLPEYSEAIDRMFREGRERLVALYDKAFTYEFDWRDGPHGACHTVELPFVFERTDLPELRTPDGLLGPVVPDGLAAEMHGAWVRFVKTGDPGWTGERRFTAGSGSSGR</sequence>